<keyword evidence="3 7" id="KW-0812">Transmembrane</keyword>
<keyword evidence="6" id="KW-1015">Disulfide bond</keyword>
<dbReference type="GO" id="GO:0005886">
    <property type="term" value="C:plasma membrane"/>
    <property type="evidence" value="ECO:0007669"/>
    <property type="project" value="TreeGrafter"/>
</dbReference>
<dbReference type="InterPro" id="IPR008952">
    <property type="entry name" value="Tetraspanin_EC2_sf"/>
</dbReference>
<feature type="transmembrane region" description="Helical" evidence="7">
    <location>
        <begin position="245"/>
        <end position="270"/>
    </location>
</feature>
<dbReference type="PRINTS" id="PR00259">
    <property type="entry name" value="TMFOUR"/>
</dbReference>
<dbReference type="PROSITE" id="PS00421">
    <property type="entry name" value="TM4_1"/>
    <property type="match status" value="1"/>
</dbReference>
<dbReference type="PANTHER" id="PTHR19282">
    <property type="entry name" value="TETRASPANIN"/>
    <property type="match status" value="1"/>
</dbReference>
<dbReference type="AlphaFoldDB" id="A0AAD9RGK1"/>
<feature type="transmembrane region" description="Helical" evidence="7">
    <location>
        <begin position="53"/>
        <end position="80"/>
    </location>
</feature>
<keyword evidence="4 7" id="KW-1133">Transmembrane helix</keyword>
<evidence type="ECO:0000256" key="5">
    <source>
        <dbReference type="ARBA" id="ARBA00023136"/>
    </source>
</evidence>
<dbReference type="SUPFAM" id="SSF48652">
    <property type="entry name" value="Tetraspanin"/>
    <property type="match status" value="1"/>
</dbReference>
<reference evidence="8" key="2">
    <citation type="journal article" date="2023" name="Commun. Biol.">
        <title>Intrasexual cuticular hydrocarbon dimorphism in a wasp sheds light on hydrocarbon biosynthesis genes in Hymenoptera.</title>
        <authorList>
            <person name="Moris V.C."/>
            <person name="Podsiadlowski L."/>
            <person name="Martin S."/>
            <person name="Oeyen J.P."/>
            <person name="Donath A."/>
            <person name="Petersen M."/>
            <person name="Wilbrandt J."/>
            <person name="Misof B."/>
            <person name="Liedtke D."/>
            <person name="Thamm M."/>
            <person name="Scheiner R."/>
            <person name="Schmitt T."/>
            <person name="Niehuis O."/>
        </authorList>
    </citation>
    <scope>NUCLEOTIDE SEQUENCE</scope>
    <source>
        <strain evidence="8">GBR_01_08_01A</strain>
    </source>
</reference>
<evidence type="ECO:0000313" key="8">
    <source>
        <dbReference type="EMBL" id="KAK2579292.1"/>
    </source>
</evidence>
<evidence type="ECO:0000256" key="4">
    <source>
        <dbReference type="ARBA" id="ARBA00022989"/>
    </source>
</evidence>
<accession>A0AAD9RGK1</accession>
<proteinExistence type="inferred from homology"/>
<gene>
    <name evidence="8" type="ORF">KPH14_008250</name>
</gene>
<comment type="subcellular location">
    <subcellularLocation>
        <location evidence="1 7">Membrane</location>
        <topology evidence="1 7">Multi-pass membrane protein</topology>
    </subcellularLocation>
</comment>
<evidence type="ECO:0000256" key="7">
    <source>
        <dbReference type="RuleBase" id="RU361218"/>
    </source>
</evidence>
<dbReference type="Proteomes" id="UP001258017">
    <property type="component" value="Unassembled WGS sequence"/>
</dbReference>
<comment type="caution">
    <text evidence="8">The sequence shown here is derived from an EMBL/GenBank/DDBJ whole genome shotgun (WGS) entry which is preliminary data.</text>
</comment>
<comment type="similarity">
    <text evidence="2 7">Belongs to the tetraspanin (TM4SF) family.</text>
</comment>
<feature type="transmembrane region" description="Helical" evidence="7">
    <location>
        <begin position="92"/>
        <end position="117"/>
    </location>
</feature>
<evidence type="ECO:0000256" key="3">
    <source>
        <dbReference type="ARBA" id="ARBA00022692"/>
    </source>
</evidence>
<evidence type="ECO:0000313" key="9">
    <source>
        <dbReference type="Proteomes" id="UP001258017"/>
    </source>
</evidence>
<sequence>MFSAVSVYVLTTGTRRRVERTNCCFKSVSIFLGNVTDTMTAMKLSASSQCVKYLMFIFNLLFVITGIILLSIGVTIHAVYYNYNHFLDNKFLSVPSLLIAVGVIIFFIAFFGCCGAVRENYCMLITFTTLLIFIFVLELSGGISGYVLRSQAGEVIKNRMTSTIPKYNESKEIAAFWDLLQDDFKCCGVTNLTDWKAEFKTDDLPMSCCRPETGAIGHTICNSTSPNVYSDGCLYKFQYFIKSHAVQLGGVGLGIAFVQVAGIWFSIYLARSIRNSYETV</sequence>
<feature type="transmembrane region" description="Helical" evidence="7">
    <location>
        <begin position="124"/>
        <end position="148"/>
    </location>
</feature>
<feature type="disulfide bond" evidence="6">
    <location>
        <begin position="187"/>
        <end position="209"/>
    </location>
</feature>
<evidence type="ECO:0000256" key="2">
    <source>
        <dbReference type="ARBA" id="ARBA00006840"/>
    </source>
</evidence>
<dbReference type="EMBL" id="JAIFRP010000096">
    <property type="protein sequence ID" value="KAK2579292.1"/>
    <property type="molecule type" value="Genomic_DNA"/>
</dbReference>
<dbReference type="PANTHER" id="PTHR19282:SF456">
    <property type="entry name" value="CD63 MOLECULE"/>
    <property type="match status" value="1"/>
</dbReference>
<dbReference type="Pfam" id="PF00335">
    <property type="entry name" value="Tetraspanin"/>
    <property type="match status" value="1"/>
</dbReference>
<dbReference type="PIRSF" id="PIRSF002419">
    <property type="entry name" value="Tetraspanin"/>
    <property type="match status" value="1"/>
</dbReference>
<organism evidence="8 9">
    <name type="scientific">Odynerus spinipes</name>
    <dbReference type="NCBI Taxonomy" id="1348599"/>
    <lineage>
        <taxon>Eukaryota</taxon>
        <taxon>Metazoa</taxon>
        <taxon>Ecdysozoa</taxon>
        <taxon>Arthropoda</taxon>
        <taxon>Hexapoda</taxon>
        <taxon>Insecta</taxon>
        <taxon>Pterygota</taxon>
        <taxon>Neoptera</taxon>
        <taxon>Endopterygota</taxon>
        <taxon>Hymenoptera</taxon>
        <taxon>Apocrita</taxon>
        <taxon>Aculeata</taxon>
        <taxon>Vespoidea</taxon>
        <taxon>Vespidae</taxon>
        <taxon>Eumeninae</taxon>
        <taxon>Odynerus</taxon>
    </lineage>
</organism>
<keyword evidence="9" id="KW-1185">Reference proteome</keyword>
<dbReference type="InterPro" id="IPR018503">
    <property type="entry name" value="Tetraspanin_CS"/>
</dbReference>
<dbReference type="InterPro" id="IPR000301">
    <property type="entry name" value="Tetraspanin_animals"/>
</dbReference>
<reference evidence="8" key="1">
    <citation type="submission" date="2021-08" db="EMBL/GenBank/DDBJ databases">
        <authorList>
            <person name="Misof B."/>
            <person name="Oliver O."/>
            <person name="Podsiadlowski L."/>
            <person name="Donath A."/>
            <person name="Peters R."/>
            <person name="Mayer C."/>
            <person name="Rust J."/>
            <person name="Gunkel S."/>
            <person name="Lesny P."/>
            <person name="Martin S."/>
            <person name="Oeyen J.P."/>
            <person name="Petersen M."/>
            <person name="Panagiotis P."/>
            <person name="Wilbrandt J."/>
            <person name="Tanja T."/>
        </authorList>
    </citation>
    <scope>NUCLEOTIDE SEQUENCE</scope>
    <source>
        <strain evidence="8">GBR_01_08_01A</strain>
        <tissue evidence="8">Thorax + abdomen</tissue>
    </source>
</reference>
<name>A0AAD9RGK1_9HYME</name>
<keyword evidence="5 7" id="KW-0472">Membrane</keyword>
<dbReference type="InterPro" id="IPR018499">
    <property type="entry name" value="Tetraspanin/Peripherin"/>
</dbReference>
<evidence type="ECO:0000256" key="1">
    <source>
        <dbReference type="ARBA" id="ARBA00004141"/>
    </source>
</evidence>
<dbReference type="CDD" id="cd03127">
    <property type="entry name" value="tetraspanin_LEL"/>
    <property type="match status" value="1"/>
</dbReference>
<dbReference type="Gene3D" id="1.10.1450.10">
    <property type="entry name" value="Tetraspanin"/>
    <property type="match status" value="1"/>
</dbReference>
<protein>
    <recommendedName>
        <fullName evidence="7">Tetraspanin</fullName>
    </recommendedName>
</protein>
<evidence type="ECO:0000256" key="6">
    <source>
        <dbReference type="PIRSR" id="PIRSR002419-1"/>
    </source>
</evidence>